<feature type="compositionally biased region" description="Low complexity" evidence="1">
    <location>
        <begin position="88"/>
        <end position="98"/>
    </location>
</feature>
<evidence type="ECO:0000256" key="1">
    <source>
        <dbReference type="SAM" id="MobiDB-lite"/>
    </source>
</evidence>
<comment type="caution">
    <text evidence="2">The sequence shown here is derived from an EMBL/GenBank/DDBJ whole genome shotgun (WGS) entry which is preliminary data.</text>
</comment>
<feature type="region of interest" description="Disordered" evidence="1">
    <location>
        <begin position="52"/>
        <end position="151"/>
    </location>
</feature>
<sequence length="151" mass="15431">MVVSGNREGVTARPTDSRTGGTSSMKVTRKTLVSAGVVGVVLAGGVSVTAAASEAGVRGAEVGRSTGAKVSTTPHDTEPSVAPHDAEPPGSTPGEEPSPSTPETPPAEDYIVSEEVNPDSGAVLDYWTEDRLEEAEPFPLPAGEGQLEVHR</sequence>
<evidence type="ECO:0000313" key="3">
    <source>
        <dbReference type="Proteomes" id="UP001500831"/>
    </source>
</evidence>
<name>A0ABP6IKW6_9ACTN</name>
<organism evidence="2 3">
    <name type="scientific">Streptosporangium fragile</name>
    <dbReference type="NCBI Taxonomy" id="46186"/>
    <lineage>
        <taxon>Bacteria</taxon>
        <taxon>Bacillati</taxon>
        <taxon>Actinomycetota</taxon>
        <taxon>Actinomycetes</taxon>
        <taxon>Streptosporangiales</taxon>
        <taxon>Streptosporangiaceae</taxon>
        <taxon>Streptosporangium</taxon>
    </lineage>
</organism>
<evidence type="ECO:0000313" key="2">
    <source>
        <dbReference type="EMBL" id="GAA2887600.1"/>
    </source>
</evidence>
<proteinExistence type="predicted"/>
<feature type="region of interest" description="Disordered" evidence="1">
    <location>
        <begin position="1"/>
        <end position="29"/>
    </location>
</feature>
<gene>
    <name evidence="2" type="ORF">GCM10010517_51490</name>
</gene>
<dbReference type="EMBL" id="BAAAVI010000041">
    <property type="protein sequence ID" value="GAA2887600.1"/>
    <property type="molecule type" value="Genomic_DNA"/>
</dbReference>
<protein>
    <submittedName>
        <fullName evidence="2">Uncharacterized protein</fullName>
    </submittedName>
</protein>
<feature type="compositionally biased region" description="Polar residues" evidence="1">
    <location>
        <begin position="17"/>
        <end position="26"/>
    </location>
</feature>
<dbReference type="Proteomes" id="UP001500831">
    <property type="component" value="Unassembled WGS sequence"/>
</dbReference>
<keyword evidence="3" id="KW-1185">Reference proteome</keyword>
<reference evidence="3" key="1">
    <citation type="journal article" date="2019" name="Int. J. Syst. Evol. Microbiol.">
        <title>The Global Catalogue of Microorganisms (GCM) 10K type strain sequencing project: providing services to taxonomists for standard genome sequencing and annotation.</title>
        <authorList>
            <consortium name="The Broad Institute Genomics Platform"/>
            <consortium name="The Broad Institute Genome Sequencing Center for Infectious Disease"/>
            <person name="Wu L."/>
            <person name="Ma J."/>
        </authorList>
    </citation>
    <scope>NUCLEOTIDE SEQUENCE [LARGE SCALE GENOMIC DNA]</scope>
    <source>
        <strain evidence="3">JCM 6242</strain>
    </source>
</reference>
<accession>A0ABP6IKW6</accession>